<comment type="caution">
    <text evidence="1">The sequence shown here is derived from an EMBL/GenBank/DDBJ whole genome shotgun (WGS) entry which is preliminary data.</text>
</comment>
<proteinExistence type="predicted"/>
<gene>
    <name evidence="1" type="ORF">E3J62_11110</name>
</gene>
<organism evidence="1 2">
    <name type="scientific">candidate division TA06 bacterium</name>
    <dbReference type="NCBI Taxonomy" id="2250710"/>
    <lineage>
        <taxon>Bacteria</taxon>
        <taxon>Bacteria division TA06</taxon>
    </lineage>
</organism>
<dbReference type="Proteomes" id="UP000315525">
    <property type="component" value="Unassembled WGS sequence"/>
</dbReference>
<dbReference type="EMBL" id="SOJN01000136">
    <property type="protein sequence ID" value="TET44164.1"/>
    <property type="molecule type" value="Genomic_DNA"/>
</dbReference>
<reference evidence="1 2" key="1">
    <citation type="submission" date="2019-03" db="EMBL/GenBank/DDBJ databases">
        <title>Metabolic potential of uncultured bacteria and archaea associated with petroleum seepage in deep-sea sediments.</title>
        <authorList>
            <person name="Dong X."/>
            <person name="Hubert C."/>
        </authorList>
    </citation>
    <scope>NUCLEOTIDE SEQUENCE [LARGE SCALE GENOMIC DNA]</scope>
    <source>
        <strain evidence="1">E44_bin18</strain>
    </source>
</reference>
<dbReference type="AlphaFoldDB" id="A0A523UNQ1"/>
<protein>
    <submittedName>
        <fullName evidence="1">Uncharacterized protein</fullName>
    </submittedName>
</protein>
<evidence type="ECO:0000313" key="2">
    <source>
        <dbReference type="Proteomes" id="UP000315525"/>
    </source>
</evidence>
<evidence type="ECO:0000313" key="1">
    <source>
        <dbReference type="EMBL" id="TET44164.1"/>
    </source>
</evidence>
<sequence>MVIERKILVWPPDYVRRHNLEHEFSDLFISLVKGAFEEDLYALEVSTKYLCGDKQGVKDMARQIADKVLESVRHVCSSKDISARCPLPWRFGRLPDFLRDESTPDKGVGVYFLGPPDLFEVDSIERSQARDGLSRQLQEVLVQVESKFGAYDDSLRVLILEVYGNNTCLSDSDVEDAICKAALPPCVSQIWLAYPEYIGEWDWRVAYRRVK</sequence>
<accession>A0A523UNQ1</accession>
<name>A0A523UNQ1_UNCT6</name>